<proteinExistence type="predicted"/>
<accession>A0A1Y0B0U5</accession>
<dbReference type="EMBL" id="KY774314">
    <property type="protein sequence ID" value="ART30998.1"/>
    <property type="molecule type" value="Genomic_DNA"/>
</dbReference>
<evidence type="ECO:0000313" key="1">
    <source>
        <dbReference type="EMBL" id="ART30998.1"/>
    </source>
</evidence>
<geneLocation type="mitochondrion" evidence="1"/>
<gene>
    <name evidence="1" type="ORF">AEK19_MT0755</name>
</gene>
<reference evidence="1" key="1">
    <citation type="submission" date="2017-03" db="EMBL/GenBank/DDBJ databases">
        <title>The mitochondrial genome of the carnivorous plant Utricularia reniformis (Lentibulariaceae): structure, comparative analysis and evolutionary landmarks.</title>
        <authorList>
            <person name="Silva S.R."/>
            <person name="Alvarenga D.O."/>
            <person name="Michael T.P."/>
            <person name="Miranda V.F.O."/>
            <person name="Varani A.M."/>
        </authorList>
    </citation>
    <scope>NUCLEOTIDE SEQUENCE</scope>
</reference>
<sequence>MISALDFPLARIFLFSSNKVASPLHCPSDSPDPDTPIGGFEDSRIVAFSSKG</sequence>
<dbReference type="AlphaFoldDB" id="A0A1Y0B0U5"/>
<name>A0A1Y0B0U5_9LAMI</name>
<protein>
    <submittedName>
        <fullName evidence="1">Uncharacterized protein</fullName>
    </submittedName>
</protein>
<organism evidence="1">
    <name type="scientific">Utricularia reniformis</name>
    <dbReference type="NCBI Taxonomy" id="192314"/>
    <lineage>
        <taxon>Eukaryota</taxon>
        <taxon>Viridiplantae</taxon>
        <taxon>Streptophyta</taxon>
        <taxon>Embryophyta</taxon>
        <taxon>Tracheophyta</taxon>
        <taxon>Spermatophyta</taxon>
        <taxon>Magnoliopsida</taxon>
        <taxon>eudicotyledons</taxon>
        <taxon>Gunneridae</taxon>
        <taxon>Pentapetalae</taxon>
        <taxon>asterids</taxon>
        <taxon>lamiids</taxon>
        <taxon>Lamiales</taxon>
        <taxon>Lentibulariaceae</taxon>
        <taxon>Utricularia</taxon>
    </lineage>
</organism>
<keyword evidence="1" id="KW-0496">Mitochondrion</keyword>